<dbReference type="GO" id="GO:0036503">
    <property type="term" value="P:ERAD pathway"/>
    <property type="evidence" value="ECO:0007669"/>
    <property type="project" value="TreeGrafter"/>
</dbReference>
<keyword evidence="9" id="KW-1185">Reference proteome</keyword>
<evidence type="ECO:0000313" key="9">
    <source>
        <dbReference type="Proteomes" id="UP000585474"/>
    </source>
</evidence>
<dbReference type="EMBL" id="BJWL01000026">
    <property type="protein sequence ID" value="GFZ18085.1"/>
    <property type="molecule type" value="Genomic_DNA"/>
</dbReference>
<dbReference type="GO" id="GO:0005737">
    <property type="term" value="C:cytoplasm"/>
    <property type="evidence" value="ECO:0007669"/>
    <property type="project" value="UniProtKB-SubCell"/>
</dbReference>
<feature type="domain" description="Proteasome component Ecm29 N-terminal" evidence="5">
    <location>
        <begin position="2"/>
        <end position="425"/>
    </location>
</feature>
<protein>
    <submittedName>
        <fullName evidence="8">ARM repeat superfamily protein</fullName>
    </submittedName>
</protein>
<comment type="caution">
    <text evidence="8">The sequence shown here is derived from an EMBL/GenBank/DDBJ whole genome shotgun (WGS) entry which is preliminary data.</text>
</comment>
<dbReference type="GO" id="GO:0000502">
    <property type="term" value="C:proteasome complex"/>
    <property type="evidence" value="ECO:0007669"/>
    <property type="project" value="UniProtKB-KW"/>
</dbReference>
<name>A0A7J0H552_9ERIC</name>
<comment type="subcellular location">
    <subcellularLocation>
        <location evidence="1">Cytoplasm</location>
    </subcellularLocation>
</comment>
<dbReference type="Pfam" id="PF23702">
    <property type="entry name" value="ARM_ECM29"/>
    <property type="match status" value="1"/>
</dbReference>
<keyword evidence="4" id="KW-0647">Proteasome</keyword>
<dbReference type="InterPro" id="IPR016024">
    <property type="entry name" value="ARM-type_fold"/>
</dbReference>
<evidence type="ECO:0000256" key="2">
    <source>
        <dbReference type="ARBA" id="ARBA00022490"/>
    </source>
</evidence>
<dbReference type="GO" id="GO:0005634">
    <property type="term" value="C:nucleus"/>
    <property type="evidence" value="ECO:0007669"/>
    <property type="project" value="TreeGrafter"/>
</dbReference>
<dbReference type="GO" id="GO:0060090">
    <property type="term" value="F:molecular adaptor activity"/>
    <property type="evidence" value="ECO:0007669"/>
    <property type="project" value="InterPro"/>
</dbReference>
<dbReference type="InterPro" id="IPR011989">
    <property type="entry name" value="ARM-like"/>
</dbReference>
<dbReference type="Proteomes" id="UP000585474">
    <property type="component" value="Unassembled WGS sequence"/>
</dbReference>
<dbReference type="OrthoDB" id="16066at2759"/>
<reference evidence="8 9" key="1">
    <citation type="submission" date="2019-07" db="EMBL/GenBank/DDBJ databases">
        <title>De Novo Assembly of kiwifruit Actinidia rufa.</title>
        <authorList>
            <person name="Sugita-Konishi S."/>
            <person name="Sato K."/>
            <person name="Mori E."/>
            <person name="Abe Y."/>
            <person name="Kisaki G."/>
            <person name="Hamano K."/>
            <person name="Suezawa K."/>
            <person name="Otani M."/>
            <person name="Fukuda T."/>
            <person name="Manabe T."/>
            <person name="Gomi K."/>
            <person name="Tabuchi M."/>
            <person name="Akimitsu K."/>
            <person name="Kataoka I."/>
        </authorList>
    </citation>
    <scope>NUCLEOTIDE SEQUENCE [LARGE SCALE GENOMIC DNA]</scope>
    <source>
        <strain evidence="9">cv. Fuchu</strain>
    </source>
</reference>
<dbReference type="Pfam" id="PF24492">
    <property type="entry name" value="HEAT_ECM29"/>
    <property type="match status" value="1"/>
</dbReference>
<evidence type="ECO:0000259" key="5">
    <source>
        <dbReference type="Pfam" id="PF13001"/>
    </source>
</evidence>
<evidence type="ECO:0000259" key="6">
    <source>
        <dbReference type="Pfam" id="PF23702"/>
    </source>
</evidence>
<evidence type="ECO:0000256" key="4">
    <source>
        <dbReference type="ARBA" id="ARBA00022942"/>
    </source>
</evidence>
<dbReference type="Gene3D" id="1.25.10.10">
    <property type="entry name" value="Leucine-rich Repeat Variant"/>
    <property type="match status" value="2"/>
</dbReference>
<evidence type="ECO:0000259" key="7">
    <source>
        <dbReference type="Pfam" id="PF24492"/>
    </source>
</evidence>
<sequence>MRNKVIEILSHVNKRVKHQPDIGLPLSELWKLYMQPHSAPMVKNFCIVYIEMAFERLNVEEKESMASILVANISKLPPQHQEIILRITVKVIGDCHSTRISDESAAKYRVICGSADSEIFLEFCLHTILYQSPSQGRGSPPGLSVTQSDRVSGKQPLKSDVLLNRKLGILNIVEAMEMAPEVVYPLFVAACADCQEAVVKRGEELLKKKASGVNLEDANLISKLFLLFNGNAEVERIAPESRVIPGSPALRVRLMSIFCRSLTAANSFPSTLQCIFGCIYGSGTTSRLKQLGMEFTVWVFKHARMDQLKLMGPVILNGIVKSLDNYSTLESDSIARDTKSFAYQAIGLLAQRMPQLFKDKIDMAVRLFDALKSEAQFLRLIIQDATNSLAVAYREQKEVRFCAMRWATSLFGLQHCPSRFICMLGAADPQLDIREMALEGLFPGKDQRGADDDNSNLKYPKLGDMLDYILKQLPELLDSTEMRETKLLFPSQTYVAMIKFLLKCFELDVEPYKKGEITPEYWPSVEKMCSLVEHAMAYEGSVDLHSNASKALITIGTYFPEMIASRYAVRVSWLKQLLGHMDFDTRESAARLLGIASGALPISALPDLVNELISSVAGAQKLRFETQHGLICALGYVTADCMTRIPTVRVSESLLQSTVKCLVDVVNSETATMASIAMEALGHIGLRTPLPLLHDFDSGAVLTVLREKLSKLLSGDDLKAIQKIVISLGHMSVHEPSSSHLKIALDLVFSLCRSKVEDILFAAGEALSFLWGGVPVTADVILKTNYTSLSMSSNFLTTDVSASLSRYNSPEPEANEDCCVMVRNSITRKLFDELLYSSKKEERCAGTVWLLSLTMYCGQHRSIQQLLPEIQEAFTHLLGEQNELTQELASQGLSIVYEFGDSSMKKNLLNALVGTLTGSGKRKRAVKLVEDSEVFQEGSIGESLSGGKLSTYKELCNMANEMGQPDLIYKFMDLANYQASLNSKRGAAFGFSKIAKQAGDALQPHLRLLVPRLVRYQYDPDKNVQDAMAHIWKSLVADSKRTIDEHLDIIIDDLLIQCGSRLWRSREASCLALADIIQGRKFDQVGKHLKRIWTVAFRAMDDIKETVRNSGIMSKVDNIRKASIAMVIKLAKGAGIAIRPHLSDLVCCMLESLSSLEDQTLNYVELHAANVGIIQTEELENLRISIAKSSPMWETLDRCIDVVDTQSLELVGSSSCSVGSIWGRPEH</sequence>
<evidence type="ECO:0000313" key="8">
    <source>
        <dbReference type="EMBL" id="GFZ18085.1"/>
    </source>
</evidence>
<dbReference type="InterPro" id="IPR055444">
    <property type="entry name" value="ARM_ECM29"/>
</dbReference>
<dbReference type="InterPro" id="IPR055443">
    <property type="entry name" value="HEAT_ECM29"/>
</dbReference>
<evidence type="ECO:0000256" key="1">
    <source>
        <dbReference type="ARBA" id="ARBA00004496"/>
    </source>
</evidence>
<keyword evidence="2" id="KW-0963">Cytoplasm</keyword>
<accession>A0A7J0H552</accession>
<organism evidence="8 9">
    <name type="scientific">Actinidia rufa</name>
    <dbReference type="NCBI Taxonomy" id="165716"/>
    <lineage>
        <taxon>Eukaryota</taxon>
        <taxon>Viridiplantae</taxon>
        <taxon>Streptophyta</taxon>
        <taxon>Embryophyta</taxon>
        <taxon>Tracheophyta</taxon>
        <taxon>Spermatophyta</taxon>
        <taxon>Magnoliopsida</taxon>
        <taxon>eudicotyledons</taxon>
        <taxon>Gunneridae</taxon>
        <taxon>Pentapetalae</taxon>
        <taxon>asterids</taxon>
        <taxon>Ericales</taxon>
        <taxon>Actinidiaceae</taxon>
        <taxon>Actinidia</taxon>
    </lineage>
</organism>
<dbReference type="PANTHER" id="PTHR23346">
    <property type="entry name" value="TRANSLATIONAL ACTIVATOR GCN1-RELATED"/>
    <property type="match status" value="1"/>
</dbReference>
<dbReference type="PANTHER" id="PTHR23346:SF19">
    <property type="entry name" value="PROTEASOME ADAPTER AND SCAFFOLD PROTEIN ECM29"/>
    <property type="match status" value="1"/>
</dbReference>
<proteinExistence type="predicted"/>
<feature type="domain" description="Proteasome adapter and scaffold protein ECM29 HEAT-repeat" evidence="7">
    <location>
        <begin position="1138"/>
        <end position="1212"/>
    </location>
</feature>
<keyword evidence="3" id="KW-0677">Repeat</keyword>
<dbReference type="AlphaFoldDB" id="A0A7J0H552"/>
<evidence type="ECO:0000256" key="3">
    <source>
        <dbReference type="ARBA" id="ARBA00022737"/>
    </source>
</evidence>
<feature type="domain" description="ECM29 ARM-like repeats" evidence="6">
    <location>
        <begin position="551"/>
        <end position="675"/>
    </location>
</feature>
<dbReference type="InterPro" id="IPR024372">
    <property type="entry name" value="Ecm29_N"/>
</dbReference>
<dbReference type="GO" id="GO:0043248">
    <property type="term" value="P:proteasome assembly"/>
    <property type="evidence" value="ECO:0007669"/>
    <property type="project" value="InterPro"/>
</dbReference>
<gene>
    <name evidence="8" type="ORF">Acr_26g0013540</name>
</gene>
<dbReference type="Pfam" id="PF13001">
    <property type="entry name" value="ECM29_N"/>
    <property type="match status" value="1"/>
</dbReference>
<dbReference type="SUPFAM" id="SSF48371">
    <property type="entry name" value="ARM repeat"/>
    <property type="match status" value="2"/>
</dbReference>